<dbReference type="PROSITE" id="PS51873">
    <property type="entry name" value="TRIAD"/>
    <property type="match status" value="1"/>
</dbReference>
<dbReference type="STRING" id="97972.A0A2V1EGC8"/>
<feature type="domain" description="RING-type" evidence="8">
    <location>
        <begin position="1"/>
        <end position="215"/>
    </location>
</feature>
<dbReference type="Gene3D" id="1.20.120.1750">
    <property type="match status" value="1"/>
</dbReference>
<dbReference type="OrthoDB" id="10009520at2759"/>
<evidence type="ECO:0000256" key="2">
    <source>
        <dbReference type="ARBA" id="ARBA00022679"/>
    </source>
</evidence>
<evidence type="ECO:0000313" key="10">
    <source>
        <dbReference type="Proteomes" id="UP000244855"/>
    </source>
</evidence>
<accession>A0A2V1EGC8</accession>
<evidence type="ECO:0000256" key="6">
    <source>
        <dbReference type="ARBA" id="ARBA00022786"/>
    </source>
</evidence>
<evidence type="ECO:0000256" key="1">
    <source>
        <dbReference type="ARBA" id="ARBA00004906"/>
    </source>
</evidence>
<keyword evidence="6" id="KW-0833">Ubl conjugation pathway</keyword>
<evidence type="ECO:0000256" key="7">
    <source>
        <dbReference type="ARBA" id="ARBA00022833"/>
    </source>
</evidence>
<dbReference type="SUPFAM" id="SSF57850">
    <property type="entry name" value="RING/U-box"/>
    <property type="match status" value="1"/>
</dbReference>
<dbReference type="GO" id="GO:0016740">
    <property type="term" value="F:transferase activity"/>
    <property type="evidence" value="ECO:0007669"/>
    <property type="project" value="UniProtKB-KW"/>
</dbReference>
<dbReference type="PANTHER" id="PTHR22770:SF47">
    <property type="entry name" value="E3 UBIQUITIN-PROTEIN LIGASE RNF216"/>
    <property type="match status" value="1"/>
</dbReference>
<evidence type="ECO:0000313" key="9">
    <source>
        <dbReference type="EMBL" id="PVI08590.1"/>
    </source>
</evidence>
<dbReference type="EMBL" id="KZ805300">
    <property type="protein sequence ID" value="PVI08590.1"/>
    <property type="molecule type" value="Genomic_DNA"/>
</dbReference>
<dbReference type="Pfam" id="PF26200">
    <property type="entry name" value="Rcat_RNF216"/>
    <property type="match status" value="1"/>
</dbReference>
<dbReference type="GO" id="GO:0008270">
    <property type="term" value="F:zinc ion binding"/>
    <property type="evidence" value="ECO:0007669"/>
    <property type="project" value="UniProtKB-KW"/>
</dbReference>
<keyword evidence="7" id="KW-0862">Zinc</keyword>
<keyword evidence="3" id="KW-0479">Metal-binding</keyword>
<protein>
    <recommendedName>
        <fullName evidence="8">RING-type domain-containing protein</fullName>
    </recommendedName>
</protein>
<name>A0A2V1EGC8_9PLEO</name>
<dbReference type="InterPro" id="IPR047546">
    <property type="entry name" value="Rcat_RBR_RNF216"/>
</dbReference>
<evidence type="ECO:0000256" key="5">
    <source>
        <dbReference type="ARBA" id="ARBA00022771"/>
    </source>
</evidence>
<dbReference type="InterPro" id="IPR047545">
    <property type="entry name" value="BRcat_RBR_RNF216"/>
</dbReference>
<keyword evidence="2" id="KW-0808">Transferase</keyword>
<dbReference type="CDD" id="cd20339">
    <property type="entry name" value="BRcat_RBR_RNF216"/>
    <property type="match status" value="1"/>
</dbReference>
<proteinExistence type="predicted"/>
<gene>
    <name evidence="9" type="ORF">DM02DRAFT_6930</name>
</gene>
<evidence type="ECO:0000256" key="3">
    <source>
        <dbReference type="ARBA" id="ARBA00022723"/>
    </source>
</evidence>
<dbReference type="AlphaFoldDB" id="A0A2V1EGC8"/>
<organism evidence="9 10">
    <name type="scientific">Periconia macrospinosa</name>
    <dbReference type="NCBI Taxonomy" id="97972"/>
    <lineage>
        <taxon>Eukaryota</taxon>
        <taxon>Fungi</taxon>
        <taxon>Dikarya</taxon>
        <taxon>Ascomycota</taxon>
        <taxon>Pezizomycotina</taxon>
        <taxon>Dothideomycetes</taxon>
        <taxon>Pleosporomycetidae</taxon>
        <taxon>Pleosporales</taxon>
        <taxon>Massarineae</taxon>
        <taxon>Periconiaceae</taxon>
        <taxon>Periconia</taxon>
    </lineage>
</organism>
<dbReference type="InterPro" id="IPR051628">
    <property type="entry name" value="LUBAC_E3_Ligases"/>
</dbReference>
<evidence type="ECO:0000256" key="4">
    <source>
        <dbReference type="ARBA" id="ARBA00022737"/>
    </source>
</evidence>
<dbReference type="Proteomes" id="UP000244855">
    <property type="component" value="Unassembled WGS sequence"/>
</dbReference>
<reference evidence="9 10" key="1">
    <citation type="journal article" date="2018" name="Sci. Rep.">
        <title>Comparative genomics provides insights into the lifestyle and reveals functional heterogeneity of dark septate endophytic fungi.</title>
        <authorList>
            <person name="Knapp D.G."/>
            <person name="Nemeth J.B."/>
            <person name="Barry K."/>
            <person name="Hainaut M."/>
            <person name="Henrissat B."/>
            <person name="Johnson J."/>
            <person name="Kuo A."/>
            <person name="Lim J.H.P."/>
            <person name="Lipzen A."/>
            <person name="Nolan M."/>
            <person name="Ohm R.A."/>
            <person name="Tamas L."/>
            <person name="Grigoriev I.V."/>
            <person name="Spatafora J.W."/>
            <person name="Nagy L.G."/>
            <person name="Kovacs G.M."/>
        </authorList>
    </citation>
    <scope>NUCLEOTIDE SEQUENCE [LARGE SCALE GENOMIC DNA]</scope>
    <source>
        <strain evidence="9 10">DSE2036</strain>
    </source>
</reference>
<dbReference type="InterPro" id="IPR044066">
    <property type="entry name" value="TRIAD_supradom"/>
</dbReference>
<dbReference type="PANTHER" id="PTHR22770">
    <property type="entry name" value="UBIQUITIN CONJUGATING ENZYME 7 INTERACTING PROTEIN-RELATED"/>
    <property type="match status" value="1"/>
</dbReference>
<keyword evidence="4" id="KW-0677">Repeat</keyword>
<comment type="pathway">
    <text evidence="1">Protein modification; protein ubiquitination.</text>
</comment>
<dbReference type="CDD" id="cd20353">
    <property type="entry name" value="Rcat_RBR_RNF216"/>
    <property type="match status" value="1"/>
</dbReference>
<evidence type="ECO:0000259" key="8">
    <source>
        <dbReference type="PROSITE" id="PS51873"/>
    </source>
</evidence>
<sequence length="266" mass="30412">MGECQCCYEEFPLRCMVHCDGDKVHFFCMSCAKTYVEGEMGLGRCKPVCFADSNCLGTFTRKQLRQFLGEKSFDRLDHMVQQQELAAAGLDFLSDCPFCDFKAECRPIEVDKEFRCENPKCLKTSCRLCQNETHVPLTCEERKQEHKLAVRHVVEEAMSEALIRHCNRCRHPFIKEEGCNRMTCTRCGNVQCYVCSKDVKDYKHFSDGQPSTQSNGCPLHDNMRARHKEEVKRAAEKAKAKVRSENPEVTEQDLAISVSGRIRNGG</sequence>
<keyword evidence="5" id="KW-0863">Zinc-finger</keyword>
<keyword evidence="10" id="KW-1185">Reference proteome</keyword>